<feature type="domain" description="Glycerol-3-phosphate dehydrogenase NAD-dependent N-terminal" evidence="18">
    <location>
        <begin position="8"/>
        <end position="161"/>
    </location>
</feature>
<feature type="binding site" evidence="16">
    <location>
        <begin position="11"/>
        <end position="16"/>
    </location>
    <ligand>
        <name>NAD(+)</name>
        <dbReference type="ChEBI" id="CHEBI:57540"/>
    </ligand>
</feature>
<dbReference type="GO" id="GO:0005975">
    <property type="term" value="P:carbohydrate metabolic process"/>
    <property type="evidence" value="ECO:0007669"/>
    <property type="project" value="InterPro"/>
</dbReference>
<dbReference type="Gene3D" id="3.40.50.720">
    <property type="entry name" value="NAD(P)-binding Rossmann-like Domain"/>
    <property type="match status" value="1"/>
</dbReference>
<evidence type="ECO:0000256" key="9">
    <source>
        <dbReference type="ARBA" id="ARBA00052716"/>
    </source>
</evidence>
<evidence type="ECO:0000256" key="5">
    <source>
        <dbReference type="ARBA" id="ARBA00023027"/>
    </source>
</evidence>
<evidence type="ECO:0000256" key="11">
    <source>
        <dbReference type="ARBA" id="ARBA00069372"/>
    </source>
</evidence>
<comment type="function">
    <text evidence="13">Catalyzes the reduction of the glycolytic intermediate dihydroxyacetone phosphate (DHAP) to sn-glycerol 3-phosphate (G3P), the key precursor for phospholipid synthesis.</text>
</comment>
<dbReference type="PIRSF" id="PIRSF000114">
    <property type="entry name" value="Glycerol-3-P_dh"/>
    <property type="match status" value="1"/>
</dbReference>
<dbReference type="HAMAP" id="MF_00394">
    <property type="entry name" value="NAD_Glyc3P_dehydrog"/>
    <property type="match status" value="1"/>
</dbReference>
<proteinExistence type="inferred from homology"/>
<evidence type="ECO:0000256" key="7">
    <source>
        <dbReference type="ARBA" id="ARBA00023209"/>
    </source>
</evidence>
<dbReference type="GO" id="GO:0005829">
    <property type="term" value="C:cytosol"/>
    <property type="evidence" value="ECO:0007669"/>
    <property type="project" value="TreeGrafter"/>
</dbReference>
<dbReference type="InterPro" id="IPR006168">
    <property type="entry name" value="G3P_DH_NAD-dep"/>
</dbReference>
<evidence type="ECO:0000256" key="14">
    <source>
        <dbReference type="PIRSR" id="PIRSR000114-1"/>
    </source>
</evidence>
<comment type="similarity">
    <text evidence="1 13 17">Belongs to the NAD-dependent glycerol-3-phosphate dehydrogenase family.</text>
</comment>
<feature type="binding site" evidence="13">
    <location>
        <position position="246"/>
    </location>
    <ligand>
        <name>sn-glycerol 3-phosphate</name>
        <dbReference type="ChEBI" id="CHEBI:57597"/>
    </ligand>
</feature>
<evidence type="ECO:0000313" key="21">
    <source>
        <dbReference type="Proteomes" id="UP000250086"/>
    </source>
</evidence>
<dbReference type="RefSeq" id="WP_113743271.1">
    <property type="nucleotide sequence ID" value="NZ_UAPU01000007.1"/>
</dbReference>
<dbReference type="GO" id="GO:0046167">
    <property type="term" value="P:glycerol-3-phosphate biosynthetic process"/>
    <property type="evidence" value="ECO:0007669"/>
    <property type="project" value="UniProtKB-UniRule"/>
</dbReference>
<accession>A0A2X0V5B8</accession>
<protein>
    <recommendedName>
        <fullName evidence="11 13">Glycerol-3-phosphate dehydrogenase [NAD(P)+]</fullName>
        <ecNumber evidence="10 13">1.1.1.94</ecNumber>
    </recommendedName>
    <alternativeName>
        <fullName evidence="13">NAD(P)(+)-dependent glycerol-3-phosphate dehydrogenase</fullName>
    </alternativeName>
    <alternativeName>
        <fullName evidence="12 13">NAD(P)H-dependent dihydroxyacetone-phosphate reductase</fullName>
    </alternativeName>
</protein>
<comment type="caution">
    <text evidence="13">Lacks conserved residue(s) required for the propagation of feature annotation.</text>
</comment>
<evidence type="ECO:0000259" key="19">
    <source>
        <dbReference type="Pfam" id="PF07479"/>
    </source>
</evidence>
<evidence type="ECO:0000256" key="12">
    <source>
        <dbReference type="ARBA" id="ARBA00080511"/>
    </source>
</evidence>
<keyword evidence="7 13" id="KW-0594">Phospholipid biosynthesis</keyword>
<dbReference type="FunFam" id="1.10.1040.10:FF:000001">
    <property type="entry name" value="Glycerol-3-phosphate dehydrogenase [NAD(P)+]"/>
    <property type="match status" value="1"/>
</dbReference>
<feature type="binding site" evidence="13">
    <location>
        <position position="140"/>
    </location>
    <ligand>
        <name>sn-glycerol 3-phosphate</name>
        <dbReference type="ChEBI" id="CHEBI:57597"/>
    </ligand>
</feature>
<dbReference type="InterPro" id="IPR036291">
    <property type="entry name" value="NAD(P)-bd_dom_sf"/>
</dbReference>
<dbReference type="GO" id="GO:0046474">
    <property type="term" value="P:glycerophospholipid biosynthetic process"/>
    <property type="evidence" value="ECO:0007669"/>
    <property type="project" value="TreeGrafter"/>
</dbReference>
<feature type="binding site" evidence="13">
    <location>
        <position position="109"/>
    </location>
    <ligand>
        <name>NADPH</name>
        <dbReference type="ChEBI" id="CHEBI:57783"/>
    </ligand>
</feature>
<comment type="catalytic activity">
    <reaction evidence="13">
        <text>sn-glycerol 3-phosphate + NAD(+) = dihydroxyacetone phosphate + NADH + H(+)</text>
        <dbReference type="Rhea" id="RHEA:11092"/>
        <dbReference type="ChEBI" id="CHEBI:15378"/>
        <dbReference type="ChEBI" id="CHEBI:57540"/>
        <dbReference type="ChEBI" id="CHEBI:57597"/>
        <dbReference type="ChEBI" id="CHEBI:57642"/>
        <dbReference type="ChEBI" id="CHEBI:57945"/>
        <dbReference type="EC" id="1.1.1.94"/>
    </reaction>
</comment>
<keyword evidence="13" id="KW-0547">Nucleotide-binding</keyword>
<dbReference type="PROSITE" id="PS00957">
    <property type="entry name" value="NAD_G3PDH"/>
    <property type="match status" value="1"/>
</dbReference>
<feature type="binding site" evidence="16">
    <location>
        <position position="142"/>
    </location>
    <ligand>
        <name>NAD(+)</name>
        <dbReference type="ChEBI" id="CHEBI:57540"/>
    </ligand>
</feature>
<evidence type="ECO:0000259" key="18">
    <source>
        <dbReference type="Pfam" id="PF01210"/>
    </source>
</evidence>
<feature type="binding site" evidence="16">
    <location>
        <position position="257"/>
    </location>
    <ligand>
        <name>NAD(+)</name>
        <dbReference type="ChEBI" id="CHEBI:57540"/>
    </ligand>
</feature>
<dbReference type="InterPro" id="IPR011128">
    <property type="entry name" value="G3P_DH_NAD-dep_N"/>
</dbReference>
<evidence type="ECO:0000256" key="17">
    <source>
        <dbReference type="RuleBase" id="RU000437"/>
    </source>
</evidence>
<dbReference type="FunFam" id="3.40.50.720:FF:000019">
    <property type="entry name" value="Glycerol-3-phosphate dehydrogenase [NAD(P)+]"/>
    <property type="match status" value="1"/>
</dbReference>
<gene>
    <name evidence="13 20" type="primary">gpsA</name>
    <name evidence="20" type="ORF">NCTC13093_00446</name>
</gene>
<dbReference type="PANTHER" id="PTHR11728:SF1">
    <property type="entry name" value="GLYCEROL-3-PHOSPHATE DEHYDROGENASE [NAD(+)] 2, CHLOROPLASTIC"/>
    <property type="match status" value="1"/>
</dbReference>
<keyword evidence="6 13" id="KW-0443">Lipid metabolism</keyword>
<dbReference type="SUPFAM" id="SSF48179">
    <property type="entry name" value="6-phosphogluconate dehydrogenase C-terminal domain-like"/>
    <property type="match status" value="1"/>
</dbReference>
<comment type="pathway">
    <text evidence="13">Membrane lipid metabolism; glycerophospholipid metabolism.</text>
</comment>
<evidence type="ECO:0000256" key="10">
    <source>
        <dbReference type="ARBA" id="ARBA00066687"/>
    </source>
</evidence>
<feature type="binding site" evidence="13">
    <location>
        <position position="15"/>
    </location>
    <ligand>
        <name>NADPH</name>
        <dbReference type="ChEBI" id="CHEBI:57783"/>
    </ligand>
</feature>
<evidence type="ECO:0000256" key="4">
    <source>
        <dbReference type="ARBA" id="ARBA00023002"/>
    </source>
</evidence>
<feature type="binding site" evidence="13">
    <location>
        <position position="142"/>
    </location>
    <ligand>
        <name>NADPH</name>
        <dbReference type="ChEBI" id="CHEBI:57783"/>
    </ligand>
</feature>
<feature type="binding site" evidence="15">
    <location>
        <begin position="257"/>
        <end position="258"/>
    </location>
    <ligand>
        <name>substrate</name>
    </ligand>
</feature>
<evidence type="ECO:0000256" key="8">
    <source>
        <dbReference type="ARBA" id="ARBA00023264"/>
    </source>
</evidence>
<feature type="binding site" evidence="13">
    <location>
        <position position="281"/>
    </location>
    <ligand>
        <name>NADPH</name>
        <dbReference type="ChEBI" id="CHEBI:57783"/>
    </ligand>
</feature>
<dbReference type="OrthoDB" id="9812273at2"/>
<evidence type="ECO:0000256" key="16">
    <source>
        <dbReference type="PIRSR" id="PIRSR000114-3"/>
    </source>
</evidence>
<sequence length="341" mass="36947">MQYTHTLSVLGAGSYGTALAMAVAGKGLPVLLWARDSSQAGAMQQNRVNAKYLPDIRLPDSLEITDDFKKAVTSSQIILLVIPSHIFRDILHQLKPLLKPNQKIVYATKGLDRYKGHFLSDTIIEILGENTKFAALSGPTFASELAKGMPTAIAIAGNDRDFLKEVCALMHTSYFIVYISSDLKSLQLGGAVKNVIAIATGMSDGLGFGANARTALITRGLTEMIRLGLRLGATDRGFMGLSGLGDLVLTCTDNQSRNRRFGYLLGKGYSVDEALKEIGQVVEGISSTKEIYELANMYGVQMPICSELYEVLEHGKSGKDAAASLLAKEHREDSETLRLQL</sequence>
<feature type="binding site" evidence="13">
    <location>
        <position position="257"/>
    </location>
    <ligand>
        <name>sn-glycerol 3-phosphate</name>
        <dbReference type="ChEBI" id="CHEBI:57597"/>
    </ligand>
</feature>
<dbReference type="GO" id="GO:0051287">
    <property type="term" value="F:NAD binding"/>
    <property type="evidence" value="ECO:0007669"/>
    <property type="project" value="InterPro"/>
</dbReference>
<feature type="binding site" evidence="15">
    <location>
        <position position="109"/>
    </location>
    <ligand>
        <name>substrate</name>
    </ligand>
</feature>
<dbReference type="EC" id="1.1.1.94" evidence="10 13"/>
<feature type="active site" description="Proton acceptor" evidence="13 14">
    <location>
        <position position="193"/>
    </location>
</feature>
<keyword evidence="2 13" id="KW-0444">Lipid biosynthesis</keyword>
<dbReference type="SUPFAM" id="SSF51735">
    <property type="entry name" value="NAD(P)-binding Rossmann-fold domains"/>
    <property type="match status" value="1"/>
</dbReference>
<evidence type="ECO:0000256" key="2">
    <source>
        <dbReference type="ARBA" id="ARBA00022516"/>
    </source>
</evidence>
<feature type="binding site" evidence="13">
    <location>
        <position position="109"/>
    </location>
    <ligand>
        <name>sn-glycerol 3-phosphate</name>
        <dbReference type="ChEBI" id="CHEBI:57597"/>
    </ligand>
</feature>
<dbReference type="Pfam" id="PF07479">
    <property type="entry name" value="NAD_Gly3P_dh_C"/>
    <property type="match status" value="1"/>
</dbReference>
<dbReference type="InterPro" id="IPR013328">
    <property type="entry name" value="6PGD_dom2"/>
</dbReference>
<evidence type="ECO:0000256" key="15">
    <source>
        <dbReference type="PIRSR" id="PIRSR000114-2"/>
    </source>
</evidence>
<dbReference type="GO" id="GO:0141152">
    <property type="term" value="F:glycerol-3-phosphate dehydrogenase (NAD+) activity"/>
    <property type="evidence" value="ECO:0007669"/>
    <property type="project" value="RHEA"/>
</dbReference>
<organism evidence="20 21">
    <name type="scientific">Anaerobiospirillum thomasii</name>
    <dbReference type="NCBI Taxonomy" id="179995"/>
    <lineage>
        <taxon>Bacteria</taxon>
        <taxon>Pseudomonadati</taxon>
        <taxon>Pseudomonadota</taxon>
        <taxon>Gammaproteobacteria</taxon>
        <taxon>Aeromonadales</taxon>
        <taxon>Succinivibrionaceae</taxon>
        <taxon>Anaerobiospirillum</taxon>
    </lineage>
</organism>
<feature type="binding site" evidence="13">
    <location>
        <position position="193"/>
    </location>
    <ligand>
        <name>sn-glycerol 3-phosphate</name>
        <dbReference type="ChEBI" id="CHEBI:57597"/>
    </ligand>
</feature>
<feature type="binding site" evidence="13">
    <location>
        <position position="256"/>
    </location>
    <ligand>
        <name>sn-glycerol 3-phosphate</name>
        <dbReference type="ChEBI" id="CHEBI:57597"/>
    </ligand>
</feature>
<evidence type="ECO:0000256" key="3">
    <source>
        <dbReference type="ARBA" id="ARBA00022857"/>
    </source>
</evidence>
<reference evidence="20 21" key="1">
    <citation type="submission" date="2018-06" db="EMBL/GenBank/DDBJ databases">
        <authorList>
            <consortium name="Pathogen Informatics"/>
            <person name="Doyle S."/>
        </authorList>
    </citation>
    <scope>NUCLEOTIDE SEQUENCE [LARGE SCALE GENOMIC DNA]</scope>
    <source>
        <strain evidence="20 21">NCTC13093</strain>
    </source>
</reference>
<feature type="binding site" evidence="13">
    <location>
        <position position="35"/>
    </location>
    <ligand>
        <name>NADPH</name>
        <dbReference type="ChEBI" id="CHEBI:57783"/>
    </ligand>
</feature>
<feature type="binding site" evidence="13">
    <location>
        <position position="52"/>
    </location>
    <ligand>
        <name>NADPH</name>
        <dbReference type="ChEBI" id="CHEBI:57783"/>
    </ligand>
</feature>
<feature type="domain" description="Glycerol-3-phosphate dehydrogenase NAD-dependent C-terminal" evidence="19">
    <location>
        <begin position="182"/>
        <end position="321"/>
    </location>
</feature>
<evidence type="ECO:0000256" key="1">
    <source>
        <dbReference type="ARBA" id="ARBA00011009"/>
    </source>
</evidence>
<keyword evidence="4 13" id="KW-0560">Oxidoreductase</keyword>
<name>A0A2X0V5B8_9GAMM</name>
<feature type="binding site" evidence="13">
    <location>
        <position position="257"/>
    </location>
    <ligand>
        <name>NADPH</name>
        <dbReference type="ChEBI" id="CHEBI:57783"/>
    </ligand>
</feature>
<dbReference type="InterPro" id="IPR008927">
    <property type="entry name" value="6-PGluconate_DH-like_C_sf"/>
</dbReference>
<comment type="catalytic activity">
    <reaction evidence="9">
        <text>sn-glycerol 3-phosphate + NADP(+) = dihydroxyacetone phosphate + NADPH + H(+)</text>
        <dbReference type="Rhea" id="RHEA:11096"/>
        <dbReference type="ChEBI" id="CHEBI:15378"/>
        <dbReference type="ChEBI" id="CHEBI:57597"/>
        <dbReference type="ChEBI" id="CHEBI:57642"/>
        <dbReference type="ChEBI" id="CHEBI:57783"/>
        <dbReference type="ChEBI" id="CHEBI:58349"/>
        <dbReference type="EC" id="1.1.1.94"/>
    </reaction>
    <physiologicalReaction direction="right-to-left" evidence="9">
        <dbReference type="Rhea" id="RHEA:11098"/>
    </physiologicalReaction>
</comment>
<feature type="binding site" evidence="13">
    <location>
        <position position="14"/>
    </location>
    <ligand>
        <name>NADPH</name>
        <dbReference type="ChEBI" id="CHEBI:57783"/>
    </ligand>
</feature>
<feature type="binding site" evidence="13">
    <location>
        <position position="258"/>
    </location>
    <ligand>
        <name>sn-glycerol 3-phosphate</name>
        <dbReference type="ChEBI" id="CHEBI:57597"/>
    </ligand>
</feature>
<dbReference type="Pfam" id="PF01210">
    <property type="entry name" value="NAD_Gly3P_dh_N"/>
    <property type="match status" value="1"/>
</dbReference>
<keyword evidence="5 13" id="KW-0520">NAD</keyword>
<dbReference type="InterPro" id="IPR006109">
    <property type="entry name" value="G3P_DH_NAD-dep_C"/>
</dbReference>
<feature type="binding site" evidence="13">
    <location>
        <position position="283"/>
    </location>
    <ligand>
        <name>NADPH</name>
        <dbReference type="ChEBI" id="CHEBI:57783"/>
    </ligand>
</feature>
<dbReference type="NCBIfam" id="NF000942">
    <property type="entry name" value="PRK00094.1-4"/>
    <property type="match status" value="1"/>
</dbReference>
<dbReference type="PANTHER" id="PTHR11728">
    <property type="entry name" value="GLYCEROL-3-PHOSPHATE DEHYDROGENASE"/>
    <property type="match status" value="1"/>
</dbReference>
<dbReference type="EMBL" id="UAPV01000001">
    <property type="protein sequence ID" value="SPT69083.1"/>
    <property type="molecule type" value="Genomic_DNA"/>
</dbReference>
<dbReference type="UniPathway" id="UPA00940"/>
<keyword evidence="8 13" id="KW-1208">Phospholipid metabolism</keyword>
<dbReference type="NCBIfam" id="NF000940">
    <property type="entry name" value="PRK00094.1-2"/>
    <property type="match status" value="1"/>
</dbReference>
<dbReference type="GO" id="GO:0141153">
    <property type="term" value="F:glycerol-3-phosphate dehydrogenase (NADP+) activity"/>
    <property type="evidence" value="ECO:0007669"/>
    <property type="project" value="RHEA"/>
</dbReference>
<dbReference type="Proteomes" id="UP000250086">
    <property type="component" value="Unassembled WGS sequence"/>
</dbReference>
<keyword evidence="3 13" id="KW-0521">NADP</keyword>
<dbReference type="GO" id="GO:0046168">
    <property type="term" value="P:glycerol-3-phosphate catabolic process"/>
    <property type="evidence" value="ECO:0007669"/>
    <property type="project" value="InterPro"/>
</dbReference>
<evidence type="ECO:0000313" key="20">
    <source>
        <dbReference type="EMBL" id="SPT69083.1"/>
    </source>
</evidence>
<feature type="binding site" evidence="13">
    <location>
        <position position="138"/>
    </location>
    <ligand>
        <name>sn-glycerol 3-phosphate</name>
        <dbReference type="ChEBI" id="CHEBI:57597"/>
    </ligand>
</feature>
<dbReference type="Gene3D" id="1.10.1040.10">
    <property type="entry name" value="N-(1-d-carboxylethyl)-l-norvaline Dehydrogenase, domain 2"/>
    <property type="match status" value="1"/>
</dbReference>
<evidence type="ECO:0000256" key="13">
    <source>
        <dbReference type="HAMAP-Rule" id="MF_00394"/>
    </source>
</evidence>
<keyword evidence="21" id="KW-1185">Reference proteome</keyword>
<comment type="subcellular location">
    <subcellularLocation>
        <location evidence="13">Cytoplasm</location>
    </subcellularLocation>
</comment>
<keyword evidence="13" id="KW-0963">Cytoplasm</keyword>
<dbReference type="PRINTS" id="PR00077">
    <property type="entry name" value="GPDHDRGNASE"/>
</dbReference>
<dbReference type="AlphaFoldDB" id="A0A2X0V5B8"/>
<evidence type="ECO:0000256" key="6">
    <source>
        <dbReference type="ARBA" id="ARBA00023098"/>
    </source>
</evidence>